<reference evidence="13 14" key="1">
    <citation type="submission" date="2018-12" db="EMBL/GenBank/DDBJ databases">
        <authorList>
            <person name="Yu L."/>
        </authorList>
    </citation>
    <scope>NUCLEOTIDE SEQUENCE [LARGE SCALE GENOMIC DNA]</scope>
    <source>
        <strain evidence="13 14">HAW-EB5</strain>
    </source>
</reference>
<dbReference type="PROSITE" id="PS50283">
    <property type="entry name" value="NA_SOLUT_SYMP_3"/>
    <property type="match status" value="1"/>
</dbReference>
<evidence type="ECO:0000313" key="14">
    <source>
        <dbReference type="Proteomes" id="UP000282060"/>
    </source>
</evidence>
<proteinExistence type="inferred from homology"/>
<dbReference type="InterPro" id="IPR036890">
    <property type="entry name" value="HATPase_C_sf"/>
</dbReference>
<evidence type="ECO:0000256" key="10">
    <source>
        <dbReference type="ARBA" id="ARBA00023201"/>
    </source>
</evidence>
<dbReference type="SMART" id="SM00387">
    <property type="entry name" value="HATPase_c"/>
    <property type="match status" value="1"/>
</dbReference>
<dbReference type="EMBL" id="RXNV01000012">
    <property type="protein sequence ID" value="RTR28581.1"/>
    <property type="molecule type" value="Genomic_DNA"/>
</dbReference>
<keyword evidence="10" id="KW-0915">Sodium</keyword>
<dbReference type="InterPro" id="IPR036097">
    <property type="entry name" value="HisK_dim/P_sf"/>
</dbReference>
<evidence type="ECO:0000256" key="2">
    <source>
        <dbReference type="ARBA" id="ARBA00004141"/>
    </source>
</evidence>
<dbReference type="CDD" id="cd00082">
    <property type="entry name" value="HisKA"/>
    <property type="match status" value="1"/>
</dbReference>
<evidence type="ECO:0000256" key="3">
    <source>
        <dbReference type="ARBA" id="ARBA00006434"/>
    </source>
</evidence>
<feature type="transmembrane region" description="Helical" evidence="11">
    <location>
        <begin position="113"/>
        <end position="134"/>
    </location>
</feature>
<dbReference type="OrthoDB" id="9764438at2"/>
<feature type="transmembrane region" description="Helical" evidence="11">
    <location>
        <begin position="324"/>
        <end position="343"/>
    </location>
</feature>
<dbReference type="InterPro" id="IPR018212">
    <property type="entry name" value="Na/solute_symporter_CS"/>
</dbReference>
<dbReference type="PANTHER" id="PTHR43065">
    <property type="entry name" value="SENSOR HISTIDINE KINASE"/>
    <property type="match status" value="1"/>
</dbReference>
<keyword evidence="7" id="KW-0769">Symport</keyword>
<keyword evidence="5" id="KW-0597">Phosphoprotein</keyword>
<evidence type="ECO:0000256" key="1">
    <source>
        <dbReference type="ARBA" id="ARBA00000085"/>
    </source>
</evidence>
<feature type="transmembrane region" description="Helical" evidence="11">
    <location>
        <begin position="436"/>
        <end position="455"/>
    </location>
</feature>
<keyword evidence="8 11" id="KW-1133">Transmembrane helix</keyword>
<dbReference type="Pfam" id="PF02518">
    <property type="entry name" value="HATPase_c"/>
    <property type="match status" value="1"/>
</dbReference>
<protein>
    <recommendedName>
        <fullName evidence="4">histidine kinase</fullName>
        <ecNumber evidence="4">2.7.13.3</ecNumber>
    </recommendedName>
</protein>
<accession>A0A3S0IPF4</accession>
<feature type="transmembrane region" description="Helical" evidence="11">
    <location>
        <begin position="68"/>
        <end position="92"/>
    </location>
</feature>
<feature type="transmembrane region" description="Helical" evidence="11">
    <location>
        <begin position="199"/>
        <end position="221"/>
    </location>
</feature>
<dbReference type="Gene3D" id="3.30.565.10">
    <property type="entry name" value="Histidine kinase-like ATPase, C-terminal domain"/>
    <property type="match status" value="1"/>
</dbReference>
<dbReference type="Gene3D" id="1.20.1730.10">
    <property type="entry name" value="Sodium/glucose cotransporter"/>
    <property type="match status" value="1"/>
</dbReference>
<dbReference type="InterPro" id="IPR003594">
    <property type="entry name" value="HATPase_dom"/>
</dbReference>
<evidence type="ECO:0000256" key="7">
    <source>
        <dbReference type="ARBA" id="ARBA00022847"/>
    </source>
</evidence>
<dbReference type="SUPFAM" id="SSF47384">
    <property type="entry name" value="Homodimeric domain of signal transducing histidine kinase"/>
    <property type="match status" value="1"/>
</dbReference>
<evidence type="ECO:0000256" key="5">
    <source>
        <dbReference type="ARBA" id="ARBA00022553"/>
    </source>
</evidence>
<feature type="transmembrane region" description="Helical" evidence="11">
    <location>
        <begin position="379"/>
        <end position="396"/>
    </location>
</feature>
<evidence type="ECO:0000256" key="8">
    <source>
        <dbReference type="ARBA" id="ARBA00022989"/>
    </source>
</evidence>
<dbReference type="InterPro" id="IPR004358">
    <property type="entry name" value="Sig_transdc_His_kin-like_C"/>
</dbReference>
<dbReference type="InterPro" id="IPR005467">
    <property type="entry name" value="His_kinase_dom"/>
</dbReference>
<feature type="transmembrane region" description="Helical" evidence="11">
    <location>
        <begin position="6"/>
        <end position="25"/>
    </location>
</feature>
<dbReference type="InterPro" id="IPR003661">
    <property type="entry name" value="HisK_dim/P_dom"/>
</dbReference>
<dbReference type="PANTHER" id="PTHR43065:SF47">
    <property type="match status" value="1"/>
</dbReference>
<dbReference type="CDD" id="cd10322">
    <property type="entry name" value="SLC5sbd"/>
    <property type="match status" value="1"/>
</dbReference>
<dbReference type="Gene3D" id="1.10.287.130">
    <property type="match status" value="1"/>
</dbReference>
<dbReference type="InterPro" id="IPR001734">
    <property type="entry name" value="Na/solute_symporter"/>
</dbReference>
<feature type="transmembrane region" description="Helical" evidence="11">
    <location>
        <begin position="280"/>
        <end position="304"/>
    </location>
</feature>
<feature type="transmembrane region" description="Helical" evidence="11">
    <location>
        <begin position="158"/>
        <end position="178"/>
    </location>
</feature>
<dbReference type="RefSeq" id="WP_126507518.1">
    <property type="nucleotide sequence ID" value="NZ_RXNV01000012.1"/>
</dbReference>
<dbReference type="EC" id="2.7.13.3" evidence="4"/>
<evidence type="ECO:0000256" key="6">
    <source>
        <dbReference type="ARBA" id="ARBA00022692"/>
    </source>
</evidence>
<feature type="transmembrane region" description="Helical" evidence="11">
    <location>
        <begin position="241"/>
        <end position="259"/>
    </location>
</feature>
<keyword evidence="14" id="KW-1185">Reference proteome</keyword>
<dbReference type="Proteomes" id="UP000282060">
    <property type="component" value="Unassembled WGS sequence"/>
</dbReference>
<keyword evidence="9 11" id="KW-0472">Membrane</keyword>
<dbReference type="GO" id="GO:0015293">
    <property type="term" value="F:symporter activity"/>
    <property type="evidence" value="ECO:0007669"/>
    <property type="project" value="UniProtKB-KW"/>
</dbReference>
<organism evidence="13 14">
    <name type="scientific">Shewanella atlantica</name>
    <dbReference type="NCBI Taxonomy" id="271099"/>
    <lineage>
        <taxon>Bacteria</taxon>
        <taxon>Pseudomonadati</taxon>
        <taxon>Pseudomonadota</taxon>
        <taxon>Gammaproteobacteria</taxon>
        <taxon>Alteromonadales</taxon>
        <taxon>Shewanellaceae</taxon>
        <taxon>Shewanella</taxon>
    </lineage>
</organism>
<keyword evidence="10" id="KW-0739">Sodium transport</keyword>
<dbReference type="PRINTS" id="PR00344">
    <property type="entry name" value="BCTRLSENSOR"/>
</dbReference>
<sequence length="950" mass="105731">MMSASSLLLVIFFYVALLYMLASWAESGSERAKKLTTSAAVYALSLAIFCTSWTFFGSVGFATRSSVLMLSIYLGPTLLMIVIWPLMQRVLLIKQIYRVTSIADFLSARFNRSIFLAGLAATVAMVGIVPYLALQLKAINTAIDLVLETEGGVAANEIAWLVWLGVALFTIIFGIRHLDPTERHPGMMLALAVEGMVKLLAMLCVGVFVSFVMFDSPLVILEQLEQKMPEAAKGMSSKPELVTWFSYLLLAGSAFMLLPRQFHVMVVENPDARHIKKVQWWLPVYLILMTIFITPIAAAGMLLLGPETADSYMLSLPMLAGQDLLTLFVFIGGFSASMAMLMVSGMTLSTMFSNHLVLPLLQWFSPGSILKRYLLQSRWLAVFIVLGAGQMFYLYLGESYMLVNMGMISFAAVLQFLPPVLAGLYWPKVTAKGASAGLMVGFIVWSYCLLLPAIMKSGWIDADILELGPWGFYWLHPEHLMGTEMDKISHGALWSLAGNSIALVLGSLFSKVTGEEQRYNAEFMDVMAERVAEDEAIMDTLPSNIELKPKLKLLKGIFCQYLSAEQAEVKVKACLAEAELNDDERINVQELAYLERATERLLSGITGAAVAHMVVNQSNIYTERESLTLERYYAQLLAQLKISPAQLRQQLNYSKEKEQFAQRYSEQMAKLVEERTFELSSTLDQLKSAQHQLVETEKQASLGKMVAGIAHEINTPIGVCVTAASHLHAEVLEVKKMFSEGELSEEEFAGFMQTCSEAMDIILKNNARASKLIQSFKRVAVDQSSEELREFDIDEYLEEILMSLRPTLKKVPHRINMDCAFNLSCNTYPGVLAQVVTNLIMNSLLHAFLPKQIGEITIAVEIKNDWVIMDYSDDGIGLDEEGVKSLFDPFYTTKRNQGGSGLGAHLVYNLVTQRLRGEVEVETSPGNGLCYHIRFPSNLQKLERDLGGNI</sequence>
<dbReference type="GO" id="GO:0000155">
    <property type="term" value="F:phosphorelay sensor kinase activity"/>
    <property type="evidence" value="ECO:0007669"/>
    <property type="project" value="InterPro"/>
</dbReference>
<feature type="transmembrane region" description="Helical" evidence="11">
    <location>
        <begin position="402"/>
        <end position="424"/>
    </location>
</feature>
<keyword evidence="6 11" id="KW-0812">Transmembrane</keyword>
<evidence type="ECO:0000313" key="13">
    <source>
        <dbReference type="EMBL" id="RTR28581.1"/>
    </source>
</evidence>
<gene>
    <name evidence="13" type="ORF">EKG39_18800</name>
</gene>
<evidence type="ECO:0000256" key="9">
    <source>
        <dbReference type="ARBA" id="ARBA00023136"/>
    </source>
</evidence>
<comment type="subcellular location">
    <subcellularLocation>
        <location evidence="2">Membrane</location>
        <topology evidence="2">Multi-pass membrane protein</topology>
    </subcellularLocation>
</comment>
<comment type="catalytic activity">
    <reaction evidence="1">
        <text>ATP + protein L-histidine = ADP + protein N-phospho-L-histidine.</text>
        <dbReference type="EC" id="2.7.13.3"/>
    </reaction>
</comment>
<keyword evidence="7" id="KW-0813">Transport</keyword>
<feature type="domain" description="Histidine kinase" evidence="12">
    <location>
        <begin position="708"/>
        <end position="939"/>
    </location>
</feature>
<name>A0A3S0IPF4_9GAMM</name>
<evidence type="ECO:0000256" key="4">
    <source>
        <dbReference type="ARBA" id="ARBA00012438"/>
    </source>
</evidence>
<dbReference type="GO" id="GO:0006814">
    <property type="term" value="P:sodium ion transport"/>
    <property type="evidence" value="ECO:0007669"/>
    <property type="project" value="UniProtKB-KW"/>
</dbReference>
<dbReference type="SUPFAM" id="SSF55874">
    <property type="entry name" value="ATPase domain of HSP90 chaperone/DNA topoisomerase II/histidine kinase"/>
    <property type="match status" value="1"/>
</dbReference>
<comment type="similarity">
    <text evidence="3">Belongs to the sodium:solute symporter (SSF) (TC 2.A.21) family.</text>
</comment>
<comment type="caution">
    <text evidence="13">The sequence shown here is derived from an EMBL/GenBank/DDBJ whole genome shotgun (WGS) entry which is preliminary data.</text>
</comment>
<dbReference type="GO" id="GO:0016020">
    <property type="term" value="C:membrane"/>
    <property type="evidence" value="ECO:0007669"/>
    <property type="project" value="UniProtKB-SubCell"/>
</dbReference>
<dbReference type="AlphaFoldDB" id="A0A3S0IPF4"/>
<dbReference type="CDD" id="cd00075">
    <property type="entry name" value="HATPase"/>
    <property type="match status" value="1"/>
</dbReference>
<dbReference type="PROSITE" id="PS50109">
    <property type="entry name" value="HIS_KIN"/>
    <property type="match status" value="1"/>
</dbReference>
<evidence type="ECO:0000256" key="11">
    <source>
        <dbReference type="SAM" id="Phobius"/>
    </source>
</evidence>
<evidence type="ECO:0000259" key="12">
    <source>
        <dbReference type="PROSITE" id="PS50109"/>
    </source>
</evidence>
<feature type="transmembrane region" description="Helical" evidence="11">
    <location>
        <begin position="37"/>
        <end position="56"/>
    </location>
</feature>
<dbReference type="InterPro" id="IPR038377">
    <property type="entry name" value="Na/Glc_symporter_sf"/>
</dbReference>
<keyword evidence="10" id="KW-0406">Ion transport</keyword>
<dbReference type="PROSITE" id="PS00457">
    <property type="entry name" value="NA_SOLUT_SYMP_2"/>
    <property type="match status" value="1"/>
</dbReference>